<protein>
    <submittedName>
        <fullName evidence="1">Uncharacterized protein</fullName>
    </submittedName>
</protein>
<evidence type="ECO:0000313" key="1">
    <source>
        <dbReference type="EMBL" id="RMP08387.1"/>
    </source>
</evidence>
<name>A0A3M4AN94_9PSED</name>
<organism evidence="1 2">
    <name type="scientific">Pseudomonas syringae pv. persicae</name>
    <dbReference type="NCBI Taxonomy" id="237306"/>
    <lineage>
        <taxon>Bacteria</taxon>
        <taxon>Pseudomonadati</taxon>
        <taxon>Pseudomonadota</taxon>
        <taxon>Gammaproteobacteria</taxon>
        <taxon>Pseudomonadales</taxon>
        <taxon>Pseudomonadaceae</taxon>
        <taxon>Pseudomonas</taxon>
    </lineage>
</organism>
<reference evidence="1 2" key="1">
    <citation type="submission" date="2018-08" db="EMBL/GenBank/DDBJ databases">
        <title>Recombination of ecologically and evolutionarily significant loci maintains genetic cohesion in the Pseudomonas syringae species complex.</title>
        <authorList>
            <person name="Dillon M."/>
            <person name="Thakur S."/>
            <person name="Almeida R.N.D."/>
            <person name="Weir B.S."/>
            <person name="Guttman D.S."/>
        </authorList>
    </citation>
    <scope>NUCLEOTIDE SEQUENCE [LARGE SCALE GENOMIC DNA]</scope>
    <source>
        <strain evidence="1 2">ICMP 3706</strain>
    </source>
</reference>
<comment type="caution">
    <text evidence="1">The sequence shown here is derived from an EMBL/GenBank/DDBJ whole genome shotgun (WGS) entry which is preliminary data.</text>
</comment>
<gene>
    <name evidence="1" type="ORF">ALQ30_200695</name>
</gene>
<sequence>MVEGAGCGPVGSIMIARHWALLGYLYRSFRHAAADEHPKGRPTLLPMNGFGGFSMRLMHVCASLVESVQIKS</sequence>
<proteinExistence type="predicted"/>
<dbReference type="EMBL" id="RBQE01000223">
    <property type="protein sequence ID" value="RMP08387.1"/>
    <property type="molecule type" value="Genomic_DNA"/>
</dbReference>
<dbReference type="AlphaFoldDB" id="A0A3M4AN94"/>
<dbReference type="Proteomes" id="UP000281604">
    <property type="component" value="Unassembled WGS sequence"/>
</dbReference>
<evidence type="ECO:0000313" key="2">
    <source>
        <dbReference type="Proteomes" id="UP000281604"/>
    </source>
</evidence>
<accession>A0A3M4AN94</accession>